<dbReference type="InterPro" id="IPR000595">
    <property type="entry name" value="cNMP-bd_dom"/>
</dbReference>
<evidence type="ECO:0000259" key="7">
    <source>
        <dbReference type="PROSITE" id="PS50893"/>
    </source>
</evidence>
<keyword evidence="9" id="KW-1185">Reference proteome</keyword>
<dbReference type="InterPro" id="IPR017871">
    <property type="entry name" value="ABC_transporter-like_CS"/>
</dbReference>
<dbReference type="InterPro" id="IPR027417">
    <property type="entry name" value="P-loop_NTPase"/>
</dbReference>
<dbReference type="SMART" id="SM00100">
    <property type="entry name" value="cNMP"/>
    <property type="match status" value="1"/>
</dbReference>
<evidence type="ECO:0000259" key="6">
    <source>
        <dbReference type="PROSITE" id="PS50042"/>
    </source>
</evidence>
<evidence type="ECO:0000256" key="3">
    <source>
        <dbReference type="ARBA" id="ARBA00022741"/>
    </source>
</evidence>
<comment type="similarity">
    <text evidence="1">Belongs to the ABC transporter superfamily.</text>
</comment>
<evidence type="ECO:0000256" key="4">
    <source>
        <dbReference type="ARBA" id="ARBA00022840"/>
    </source>
</evidence>
<evidence type="ECO:0000313" key="9">
    <source>
        <dbReference type="Proteomes" id="UP000825701"/>
    </source>
</evidence>
<dbReference type="SUPFAM" id="SSF52540">
    <property type="entry name" value="P-loop containing nucleoside triphosphate hydrolases"/>
    <property type="match status" value="1"/>
</dbReference>
<dbReference type="PANTHER" id="PTHR42788:SF13">
    <property type="entry name" value="ALIPHATIC SULFONATES IMPORT ATP-BINDING PROTEIN SSUB"/>
    <property type="match status" value="1"/>
</dbReference>
<dbReference type="PROSITE" id="PS00211">
    <property type="entry name" value="ABC_TRANSPORTER_1"/>
    <property type="match status" value="1"/>
</dbReference>
<dbReference type="PANTHER" id="PTHR42788">
    <property type="entry name" value="TAURINE IMPORT ATP-BINDING PROTEIN-RELATED"/>
    <property type="match status" value="1"/>
</dbReference>
<evidence type="ECO:0000313" key="8">
    <source>
        <dbReference type="EMBL" id="QZN99117.1"/>
    </source>
</evidence>
<dbReference type="InterPro" id="IPR018490">
    <property type="entry name" value="cNMP-bd_dom_sf"/>
</dbReference>
<dbReference type="PROSITE" id="PS50893">
    <property type="entry name" value="ABC_TRANSPORTER_2"/>
    <property type="match status" value="1"/>
</dbReference>
<protein>
    <submittedName>
        <fullName evidence="8">ATP-binding cassette domain-containing protein</fullName>
    </submittedName>
</protein>
<dbReference type="EMBL" id="CP081869">
    <property type="protein sequence ID" value="QZN99117.1"/>
    <property type="molecule type" value="Genomic_DNA"/>
</dbReference>
<dbReference type="InterPro" id="IPR014710">
    <property type="entry name" value="RmlC-like_jellyroll"/>
</dbReference>
<organism evidence="8 9">
    <name type="scientific">Chenggangzhangella methanolivorans</name>
    <dbReference type="NCBI Taxonomy" id="1437009"/>
    <lineage>
        <taxon>Bacteria</taxon>
        <taxon>Pseudomonadati</taxon>
        <taxon>Pseudomonadota</taxon>
        <taxon>Alphaproteobacteria</taxon>
        <taxon>Hyphomicrobiales</taxon>
        <taxon>Methylopilaceae</taxon>
        <taxon>Chenggangzhangella</taxon>
    </lineage>
</organism>
<keyword evidence="2" id="KW-0813">Transport</keyword>
<dbReference type="Gene3D" id="3.40.50.300">
    <property type="entry name" value="P-loop containing nucleotide triphosphate hydrolases"/>
    <property type="match status" value="1"/>
</dbReference>
<dbReference type="Pfam" id="PF00005">
    <property type="entry name" value="ABC_tran"/>
    <property type="match status" value="1"/>
</dbReference>
<keyword evidence="3" id="KW-0547">Nucleotide-binding</keyword>
<reference evidence="8" key="1">
    <citation type="submission" date="2021-08" db="EMBL/GenBank/DDBJ databases">
        <authorList>
            <person name="Zhang H."/>
            <person name="Xu M."/>
            <person name="Yu Z."/>
            <person name="Yang L."/>
            <person name="Cai Y."/>
        </authorList>
    </citation>
    <scope>NUCLEOTIDE SEQUENCE</scope>
    <source>
        <strain evidence="8">CHL1</strain>
    </source>
</reference>
<feature type="region of interest" description="Disordered" evidence="5">
    <location>
        <begin position="297"/>
        <end position="346"/>
    </location>
</feature>
<dbReference type="InterPro" id="IPR003593">
    <property type="entry name" value="AAA+_ATPase"/>
</dbReference>
<dbReference type="SUPFAM" id="SSF51206">
    <property type="entry name" value="cAMP-binding domain-like"/>
    <property type="match status" value="1"/>
</dbReference>
<dbReference type="Pfam" id="PF00027">
    <property type="entry name" value="cNMP_binding"/>
    <property type="match status" value="1"/>
</dbReference>
<dbReference type="KEGG" id="cmet:K6K41_20055"/>
<dbReference type="Proteomes" id="UP000825701">
    <property type="component" value="Chromosome"/>
</dbReference>
<name>A0A9E6UGV0_9HYPH</name>
<dbReference type="InterPro" id="IPR003439">
    <property type="entry name" value="ABC_transporter-like_ATP-bd"/>
</dbReference>
<dbReference type="CDD" id="cd00038">
    <property type="entry name" value="CAP_ED"/>
    <property type="match status" value="1"/>
</dbReference>
<dbReference type="GO" id="GO:0005524">
    <property type="term" value="F:ATP binding"/>
    <property type="evidence" value="ECO:0007669"/>
    <property type="project" value="UniProtKB-KW"/>
</dbReference>
<gene>
    <name evidence="8" type="ORF">K6K41_20055</name>
</gene>
<feature type="domain" description="ABC transporter" evidence="7">
    <location>
        <begin position="137"/>
        <end position="344"/>
    </location>
</feature>
<keyword evidence="4 8" id="KW-0067">ATP-binding</keyword>
<accession>A0A9E6UGV0</accession>
<proteinExistence type="inferred from homology"/>
<dbReference type="InterPro" id="IPR050166">
    <property type="entry name" value="ABC_transporter_ATP-bind"/>
</dbReference>
<evidence type="ECO:0000256" key="1">
    <source>
        <dbReference type="ARBA" id="ARBA00005417"/>
    </source>
</evidence>
<sequence>MSQAPRPMLDEISFYAREETFAAHDFIFAKGDQAADFYILIDGRVGHPEVRLNDHNLSITQETATPGQLFGYAAAVQGAARVISARCETETKVLAIDGGRFQESCRRNGASGEALIRELARIYASYEFRTTGQSGWISIRNASKVYSPGPNAVVALDNCSIEIRPGEFCAIVGPSGCGKSTLLNAIAGFDELSDGVVYLDGEWINRPGSAPKPGPDRIVVFQNGALFPWATIRENLIRGPLLRGQENEASVTKRAEALLARVGLSDVMDLYPGMISSGMCRRVEIIRAILTIRGSSCSTNRSASSTRWPRPSRRTLFSSSTTCRRRPCSSSPTISRRRSISPTAFW</sequence>
<dbReference type="AlphaFoldDB" id="A0A9E6UGV0"/>
<evidence type="ECO:0000256" key="2">
    <source>
        <dbReference type="ARBA" id="ARBA00022448"/>
    </source>
</evidence>
<feature type="domain" description="Cyclic nucleotide-binding" evidence="6">
    <location>
        <begin position="1"/>
        <end position="103"/>
    </location>
</feature>
<dbReference type="RefSeq" id="WP_261402152.1">
    <property type="nucleotide sequence ID" value="NZ_CP081869.1"/>
</dbReference>
<dbReference type="GO" id="GO:0016887">
    <property type="term" value="F:ATP hydrolysis activity"/>
    <property type="evidence" value="ECO:0007669"/>
    <property type="project" value="InterPro"/>
</dbReference>
<evidence type="ECO:0000256" key="5">
    <source>
        <dbReference type="SAM" id="MobiDB-lite"/>
    </source>
</evidence>
<dbReference type="Gene3D" id="2.60.120.10">
    <property type="entry name" value="Jelly Rolls"/>
    <property type="match status" value="1"/>
</dbReference>
<dbReference type="SMART" id="SM00382">
    <property type="entry name" value="AAA"/>
    <property type="match status" value="1"/>
</dbReference>
<dbReference type="PROSITE" id="PS50042">
    <property type="entry name" value="CNMP_BINDING_3"/>
    <property type="match status" value="1"/>
</dbReference>